<sequence>MDVLTIIADLAREAERQVRDHAWRLTSAERDLAQQTEAGLRAAVGPREAQEALPEIERLEHLRETLAVLAVSLARIHGRMAWFLSGALTALEPVLQWRAFPTDGGPTFGTRPSTPEQYTEAEDAVRCLQEALARIAAAAPATQNPGPELGD</sequence>
<reference evidence="2" key="1">
    <citation type="journal article" date="2019" name="Int. J. Syst. Evol. Microbiol.">
        <title>The Global Catalogue of Microorganisms (GCM) 10K type strain sequencing project: providing services to taxonomists for standard genome sequencing and annotation.</title>
        <authorList>
            <consortium name="The Broad Institute Genomics Platform"/>
            <consortium name="The Broad Institute Genome Sequencing Center for Infectious Disease"/>
            <person name="Wu L."/>
            <person name="Ma J."/>
        </authorList>
    </citation>
    <scope>NUCLEOTIDE SEQUENCE [LARGE SCALE GENOMIC DNA]</scope>
    <source>
        <strain evidence="2">JCM 4816</strain>
    </source>
</reference>
<dbReference type="Proteomes" id="UP001596174">
    <property type="component" value="Unassembled WGS sequence"/>
</dbReference>
<accession>A0ABW1G3K0</accession>
<evidence type="ECO:0000313" key="2">
    <source>
        <dbReference type="Proteomes" id="UP001596174"/>
    </source>
</evidence>
<name>A0ABW1G3K0_9ACTN</name>
<gene>
    <name evidence="1" type="ORF">ACFP3V_15750</name>
</gene>
<proteinExistence type="predicted"/>
<organism evidence="1 2">
    <name type="scientific">Streptacidiphilus monticola</name>
    <dbReference type="NCBI Taxonomy" id="2161674"/>
    <lineage>
        <taxon>Bacteria</taxon>
        <taxon>Bacillati</taxon>
        <taxon>Actinomycetota</taxon>
        <taxon>Actinomycetes</taxon>
        <taxon>Kitasatosporales</taxon>
        <taxon>Streptomycetaceae</taxon>
        <taxon>Streptacidiphilus</taxon>
    </lineage>
</organism>
<comment type="caution">
    <text evidence="1">The sequence shown here is derived from an EMBL/GenBank/DDBJ whole genome shotgun (WGS) entry which is preliminary data.</text>
</comment>
<protein>
    <submittedName>
        <fullName evidence="1">Uncharacterized protein</fullName>
    </submittedName>
</protein>
<dbReference type="RefSeq" id="WP_380583767.1">
    <property type="nucleotide sequence ID" value="NZ_JBHSQJ010000064.1"/>
</dbReference>
<dbReference type="EMBL" id="JBHSQJ010000064">
    <property type="protein sequence ID" value="MFC5908663.1"/>
    <property type="molecule type" value="Genomic_DNA"/>
</dbReference>
<evidence type="ECO:0000313" key="1">
    <source>
        <dbReference type="EMBL" id="MFC5908663.1"/>
    </source>
</evidence>
<keyword evidence="2" id="KW-1185">Reference proteome</keyword>